<evidence type="ECO:0000256" key="2">
    <source>
        <dbReference type="ARBA" id="ARBA00009530"/>
    </source>
</evidence>
<comment type="subcellular location">
    <subcellularLocation>
        <location evidence="1">Membrane</location>
    </subcellularLocation>
</comment>
<feature type="transmembrane region" description="Helical" evidence="6">
    <location>
        <begin position="37"/>
        <end position="59"/>
    </location>
</feature>
<dbReference type="AlphaFoldDB" id="A0A0K0E5Q3"/>
<evidence type="ECO:0000256" key="4">
    <source>
        <dbReference type="ARBA" id="ARBA00022989"/>
    </source>
</evidence>
<evidence type="ECO:0000313" key="7">
    <source>
        <dbReference type="WBParaSite" id="SSTP_0000483600.1"/>
    </source>
</evidence>
<feature type="transmembrane region" description="Helical" evidence="6">
    <location>
        <begin position="6"/>
        <end position="25"/>
    </location>
</feature>
<dbReference type="PROSITE" id="PS01309">
    <property type="entry name" value="UPF0057"/>
    <property type="match status" value="1"/>
</dbReference>
<evidence type="ECO:0000256" key="3">
    <source>
        <dbReference type="ARBA" id="ARBA00022692"/>
    </source>
</evidence>
<keyword evidence="4 6" id="KW-1133">Transmembrane helix</keyword>
<dbReference type="Pfam" id="PF01679">
    <property type="entry name" value="Pmp3"/>
    <property type="match status" value="1"/>
</dbReference>
<protein>
    <submittedName>
        <fullName evidence="7">Plasma membrane proteolipid 3</fullName>
    </submittedName>
</protein>
<evidence type="ECO:0000256" key="6">
    <source>
        <dbReference type="SAM" id="Phobius"/>
    </source>
</evidence>
<dbReference type="PANTHER" id="PTHR21659:SF90">
    <property type="entry name" value="PLASMA MEMBRANE PROTEOLIPID 3"/>
    <property type="match status" value="1"/>
</dbReference>
<dbReference type="PANTHER" id="PTHR21659">
    <property type="entry name" value="HYDROPHOBIC PROTEIN RCI2 LOW TEMPERATURE AND SALT RESPONSIVE PROTEIN LTI6 -RELATED"/>
    <property type="match status" value="1"/>
</dbReference>
<comment type="similarity">
    <text evidence="2">Belongs to the UPF0057 (PMP3) family.</text>
</comment>
<reference evidence="7" key="1">
    <citation type="submission" date="2015-08" db="UniProtKB">
        <authorList>
            <consortium name="WormBaseParasite"/>
        </authorList>
    </citation>
    <scope>IDENTIFICATION</scope>
</reference>
<dbReference type="GO" id="GO:0016020">
    <property type="term" value="C:membrane"/>
    <property type="evidence" value="ECO:0007669"/>
    <property type="project" value="UniProtKB-SubCell"/>
</dbReference>
<keyword evidence="5 6" id="KW-0472">Membrane</keyword>
<evidence type="ECO:0000256" key="1">
    <source>
        <dbReference type="ARBA" id="ARBA00004370"/>
    </source>
</evidence>
<organism evidence="7">
    <name type="scientific">Strongyloides stercoralis</name>
    <name type="common">Threadworm</name>
    <dbReference type="NCBI Taxonomy" id="6248"/>
    <lineage>
        <taxon>Eukaryota</taxon>
        <taxon>Metazoa</taxon>
        <taxon>Ecdysozoa</taxon>
        <taxon>Nematoda</taxon>
        <taxon>Chromadorea</taxon>
        <taxon>Rhabditida</taxon>
        <taxon>Tylenchina</taxon>
        <taxon>Panagrolaimomorpha</taxon>
        <taxon>Strongyloidoidea</taxon>
        <taxon>Strongyloididae</taxon>
        <taxon>Strongyloides</taxon>
    </lineage>
</organism>
<evidence type="ECO:0000256" key="5">
    <source>
        <dbReference type="ARBA" id="ARBA00023136"/>
    </source>
</evidence>
<name>A0A0K0E5Q3_STRER</name>
<dbReference type="STRING" id="6248.A0A0K0E5Q3"/>
<sequence>MADDTCFNVCLILLSLFLPPVAVLLKDGLGLQFILNILLFIFGALPGIIHAIWVCFVRVPKESSLPGP</sequence>
<dbReference type="WBParaSite" id="SSTP_0000483600.1">
    <property type="protein sequence ID" value="SSTP_0000483600.1"/>
    <property type="gene ID" value="SSTP_0000483600"/>
</dbReference>
<accession>A0A0K0E5Q3</accession>
<proteinExistence type="inferred from homology"/>
<keyword evidence="3 6" id="KW-0812">Transmembrane</keyword>
<dbReference type="InterPro" id="IPR000612">
    <property type="entry name" value="PMP3"/>
</dbReference>